<organism evidence="1 2">
    <name type="scientific">Aegilops tauschii subsp. strangulata</name>
    <name type="common">Goatgrass</name>
    <dbReference type="NCBI Taxonomy" id="200361"/>
    <lineage>
        <taxon>Eukaryota</taxon>
        <taxon>Viridiplantae</taxon>
        <taxon>Streptophyta</taxon>
        <taxon>Embryophyta</taxon>
        <taxon>Tracheophyta</taxon>
        <taxon>Spermatophyta</taxon>
        <taxon>Magnoliopsida</taxon>
        <taxon>Liliopsida</taxon>
        <taxon>Poales</taxon>
        <taxon>Poaceae</taxon>
        <taxon>BOP clade</taxon>
        <taxon>Pooideae</taxon>
        <taxon>Triticodae</taxon>
        <taxon>Triticeae</taxon>
        <taxon>Triticinae</taxon>
        <taxon>Aegilops</taxon>
    </lineage>
</organism>
<keyword evidence="2" id="KW-1185">Reference proteome</keyword>
<name>A0A452YTV1_AEGTS</name>
<dbReference type="AlphaFoldDB" id="A0A452YTV1"/>
<dbReference type="Proteomes" id="UP000015105">
    <property type="component" value="Chromosome 1D"/>
</dbReference>
<sequence>SPEAIKGSYVFVCCHGSRDKRWLLVHAHTLEVTSMQEMSSYSVQMPREK</sequence>
<reference evidence="2" key="1">
    <citation type="journal article" date="2014" name="Science">
        <title>Ancient hybridizations among the ancestral genomes of bread wheat.</title>
        <authorList>
            <consortium name="International Wheat Genome Sequencing Consortium,"/>
            <person name="Marcussen T."/>
            <person name="Sandve S.R."/>
            <person name="Heier L."/>
            <person name="Spannagl M."/>
            <person name="Pfeifer M."/>
            <person name="Jakobsen K.S."/>
            <person name="Wulff B.B."/>
            <person name="Steuernagel B."/>
            <person name="Mayer K.F."/>
            <person name="Olsen O.A."/>
        </authorList>
    </citation>
    <scope>NUCLEOTIDE SEQUENCE [LARGE SCALE GENOMIC DNA]</scope>
    <source>
        <strain evidence="2">cv. AL8/78</strain>
    </source>
</reference>
<accession>A0A452YTV1</accession>
<dbReference type="Gramene" id="AET1Gv20532400.2">
    <property type="protein sequence ID" value="AET1Gv20532400.2"/>
    <property type="gene ID" value="AET1Gv20532400"/>
</dbReference>
<dbReference type="EnsemblPlants" id="AET1Gv20532400.2">
    <property type="protein sequence ID" value="AET1Gv20532400.2"/>
    <property type="gene ID" value="AET1Gv20532400"/>
</dbReference>
<evidence type="ECO:0000313" key="1">
    <source>
        <dbReference type="EnsemblPlants" id="AET1Gv20532400.2"/>
    </source>
</evidence>
<reference evidence="1" key="3">
    <citation type="journal article" date="2017" name="Nature">
        <title>Genome sequence of the progenitor of the wheat D genome Aegilops tauschii.</title>
        <authorList>
            <person name="Luo M.C."/>
            <person name="Gu Y.Q."/>
            <person name="Puiu D."/>
            <person name="Wang H."/>
            <person name="Twardziok S.O."/>
            <person name="Deal K.R."/>
            <person name="Huo N."/>
            <person name="Zhu T."/>
            <person name="Wang L."/>
            <person name="Wang Y."/>
            <person name="McGuire P.E."/>
            <person name="Liu S."/>
            <person name="Long H."/>
            <person name="Ramasamy R.K."/>
            <person name="Rodriguez J.C."/>
            <person name="Van S.L."/>
            <person name="Yuan L."/>
            <person name="Wang Z."/>
            <person name="Xia Z."/>
            <person name="Xiao L."/>
            <person name="Anderson O.D."/>
            <person name="Ouyang S."/>
            <person name="Liang Y."/>
            <person name="Zimin A.V."/>
            <person name="Pertea G."/>
            <person name="Qi P."/>
            <person name="Bennetzen J.L."/>
            <person name="Dai X."/>
            <person name="Dawson M.W."/>
            <person name="Muller H.G."/>
            <person name="Kugler K."/>
            <person name="Rivarola-Duarte L."/>
            <person name="Spannagl M."/>
            <person name="Mayer K.F.X."/>
            <person name="Lu F.H."/>
            <person name="Bevan M.W."/>
            <person name="Leroy P."/>
            <person name="Li P."/>
            <person name="You F.M."/>
            <person name="Sun Q."/>
            <person name="Liu Z."/>
            <person name="Lyons E."/>
            <person name="Wicker T."/>
            <person name="Salzberg S.L."/>
            <person name="Devos K.M."/>
            <person name="Dvorak J."/>
        </authorList>
    </citation>
    <scope>NUCLEOTIDE SEQUENCE [LARGE SCALE GENOMIC DNA]</scope>
    <source>
        <strain evidence="1">cv. AL8/78</strain>
    </source>
</reference>
<proteinExistence type="predicted"/>
<reference evidence="1" key="4">
    <citation type="submission" date="2019-03" db="UniProtKB">
        <authorList>
            <consortium name="EnsemblPlants"/>
        </authorList>
    </citation>
    <scope>IDENTIFICATION</scope>
</reference>
<reference evidence="1" key="5">
    <citation type="journal article" date="2021" name="G3 (Bethesda)">
        <title>Aegilops tauschii genome assembly Aet v5.0 features greater sequence contiguity and improved annotation.</title>
        <authorList>
            <person name="Wang L."/>
            <person name="Zhu T."/>
            <person name="Rodriguez J.C."/>
            <person name="Deal K.R."/>
            <person name="Dubcovsky J."/>
            <person name="McGuire P.E."/>
            <person name="Lux T."/>
            <person name="Spannagl M."/>
            <person name="Mayer K.F.X."/>
            <person name="Baldrich P."/>
            <person name="Meyers B.C."/>
            <person name="Huo N."/>
            <person name="Gu Y.Q."/>
            <person name="Zhou H."/>
            <person name="Devos K.M."/>
            <person name="Bennetzen J.L."/>
            <person name="Unver T."/>
            <person name="Budak H."/>
            <person name="Gulick P.J."/>
            <person name="Galiba G."/>
            <person name="Kalapos B."/>
            <person name="Nelson D.R."/>
            <person name="Li P."/>
            <person name="You F.M."/>
            <person name="Luo M.C."/>
            <person name="Dvorak J."/>
        </authorList>
    </citation>
    <scope>NUCLEOTIDE SEQUENCE [LARGE SCALE GENOMIC DNA]</scope>
    <source>
        <strain evidence="1">cv. AL8/78</strain>
    </source>
</reference>
<protein>
    <submittedName>
        <fullName evidence="1">Uncharacterized protein</fullName>
    </submittedName>
</protein>
<evidence type="ECO:0000313" key="2">
    <source>
        <dbReference type="Proteomes" id="UP000015105"/>
    </source>
</evidence>
<reference evidence="2" key="2">
    <citation type="journal article" date="2017" name="Nat. Plants">
        <title>The Aegilops tauschii genome reveals multiple impacts of transposons.</title>
        <authorList>
            <person name="Zhao G."/>
            <person name="Zou C."/>
            <person name="Li K."/>
            <person name="Wang K."/>
            <person name="Li T."/>
            <person name="Gao L."/>
            <person name="Zhang X."/>
            <person name="Wang H."/>
            <person name="Yang Z."/>
            <person name="Liu X."/>
            <person name="Jiang W."/>
            <person name="Mao L."/>
            <person name="Kong X."/>
            <person name="Jiao Y."/>
            <person name="Jia J."/>
        </authorList>
    </citation>
    <scope>NUCLEOTIDE SEQUENCE [LARGE SCALE GENOMIC DNA]</scope>
    <source>
        <strain evidence="2">cv. AL8/78</strain>
    </source>
</reference>